<keyword evidence="4" id="KW-1185">Reference proteome</keyword>
<feature type="compositionally biased region" description="Basic and acidic residues" evidence="1">
    <location>
        <begin position="129"/>
        <end position="141"/>
    </location>
</feature>
<dbReference type="PROSITE" id="PS50041">
    <property type="entry name" value="C_TYPE_LECTIN_2"/>
    <property type="match status" value="1"/>
</dbReference>
<dbReference type="InterPro" id="IPR016186">
    <property type="entry name" value="C-type_lectin-like/link_sf"/>
</dbReference>
<dbReference type="Gene3D" id="3.10.100.10">
    <property type="entry name" value="Mannose-Binding Protein A, subunit A"/>
    <property type="match status" value="1"/>
</dbReference>
<evidence type="ECO:0000256" key="1">
    <source>
        <dbReference type="SAM" id="MobiDB-lite"/>
    </source>
</evidence>
<evidence type="ECO:0000313" key="3">
    <source>
        <dbReference type="EMBL" id="CAD7648566.1"/>
    </source>
</evidence>
<sequence>MIANKVWAELDVQTFYANWDETEIIDNDKNKNNQERPNRNALVVCEKRQEWTTGLLSEALENVTQVVNKLNDQVAMLNTAFPYGFVYIQLPNQSEPRDLWPQTNWSDVTQNNSELILGSKLMNSIQPKDENKAHYQPRDVKTGGVGLPHPTPNSAIDLNICGDWIAYRKQKCIKILPIRGTYNEAIVNCQQDNANVITINDQDEQEFMMDILQEFNTTADRAWANHPTDSAYANWEDIPDTKYYRNRNEIPIHISLSGINYGKWYDERLSRKALIGCEKRQEWTVGLLSAALESVVKVVNQLNEQVKMGHTRVIPEGFVYIQLNNQSEPRDLWPWANWTDVTPDMSELLMDSNQLNGIQVKDENRAESQAVKVWKRIFPVSSVNAMIETPNHRLIILAVSVKYSSKDIFSDVSYTVVGSIVIAGSIVCPLLDSYITLVVARLITLAVSVKYSSKDIFSDVSYTVVGSIVIAGSIVCPLLDSYITLVVASQQNTIDKQQEIQENLIDNVNTVPICFIYIQLPNHSEPIHLCPVANWSDATIESNLLFKVHLLLTLAIYGVRLQLLLRQLQLDMK</sequence>
<reference evidence="3" key="1">
    <citation type="submission" date="2020-11" db="EMBL/GenBank/DDBJ databases">
        <authorList>
            <person name="Tran Van P."/>
        </authorList>
    </citation>
    <scope>NUCLEOTIDE SEQUENCE</scope>
</reference>
<dbReference type="OrthoDB" id="6153550at2759"/>
<dbReference type="EMBL" id="CAJPVJ010003216">
    <property type="protein sequence ID" value="CAG2167315.1"/>
    <property type="molecule type" value="Genomic_DNA"/>
</dbReference>
<dbReference type="AlphaFoldDB" id="A0A7R9LVC7"/>
<dbReference type="CDD" id="cd00037">
    <property type="entry name" value="CLECT"/>
    <property type="match status" value="1"/>
</dbReference>
<dbReference type="EMBL" id="OC918041">
    <property type="protein sequence ID" value="CAD7648566.1"/>
    <property type="molecule type" value="Genomic_DNA"/>
</dbReference>
<organism evidence="3">
    <name type="scientific">Oppiella nova</name>
    <dbReference type="NCBI Taxonomy" id="334625"/>
    <lineage>
        <taxon>Eukaryota</taxon>
        <taxon>Metazoa</taxon>
        <taxon>Ecdysozoa</taxon>
        <taxon>Arthropoda</taxon>
        <taxon>Chelicerata</taxon>
        <taxon>Arachnida</taxon>
        <taxon>Acari</taxon>
        <taxon>Acariformes</taxon>
        <taxon>Sarcoptiformes</taxon>
        <taxon>Oribatida</taxon>
        <taxon>Brachypylina</taxon>
        <taxon>Oppioidea</taxon>
        <taxon>Oppiidae</taxon>
        <taxon>Oppiella</taxon>
    </lineage>
</organism>
<protein>
    <recommendedName>
        <fullName evidence="2">C-type lectin domain-containing protein</fullName>
    </recommendedName>
</protein>
<feature type="region of interest" description="Disordered" evidence="1">
    <location>
        <begin position="129"/>
        <end position="148"/>
    </location>
</feature>
<name>A0A7R9LVC7_9ACAR</name>
<evidence type="ECO:0000313" key="4">
    <source>
        <dbReference type="Proteomes" id="UP000728032"/>
    </source>
</evidence>
<proteinExistence type="predicted"/>
<dbReference type="InterPro" id="IPR001304">
    <property type="entry name" value="C-type_lectin-like"/>
</dbReference>
<accession>A0A7R9LVC7</accession>
<dbReference type="SUPFAM" id="SSF56436">
    <property type="entry name" value="C-type lectin-like"/>
    <property type="match status" value="1"/>
</dbReference>
<gene>
    <name evidence="3" type="ORF">ONB1V03_LOCUS6822</name>
</gene>
<dbReference type="Proteomes" id="UP000728032">
    <property type="component" value="Unassembled WGS sequence"/>
</dbReference>
<feature type="domain" description="C-type lectin" evidence="2">
    <location>
        <begin position="168"/>
        <end position="278"/>
    </location>
</feature>
<evidence type="ECO:0000259" key="2">
    <source>
        <dbReference type="PROSITE" id="PS50041"/>
    </source>
</evidence>
<dbReference type="InterPro" id="IPR016187">
    <property type="entry name" value="CTDL_fold"/>
</dbReference>